<sequence length="402" mass="44793">MVGFEKAANAITKASLASPNNAKTRLSPDSVLNLAQGDPTAFEPYWRNLGDKCTMVISGSDLMSYLSDMGNICWFLEPELAEAIRHLHIEVGNAISKDRHIVIGTGSTQLYQAALYALSSPDSSEPISVVSAAPYYSQYPPQTDYLRSGLYKWAGDAFTFDNDGPFIEIVNSPNNPDGTIREAVVVNKGKGWLIHDLAYYWPQYTPITHVADHDIMLFTLSKCTGHAGSRIGWALVKDAEVARKITNFIEFNSIGVSKESQLRAAKIIGVICDGCQDFESSKSDTNFFEYAQRLMAERWKKLREAVRSSEVFSLAEYPLDFCNFIGEFTKSNPAFAWLQCKEDVDCEKLLRELKVMVRGGKQFEADEMYARVSMLSRDESFNLLLEKLSGIKGGGTINGKRM</sequence>
<gene>
    <name evidence="1" type="ORF">OWV82_017134</name>
</gene>
<dbReference type="EMBL" id="CM051402">
    <property type="protein sequence ID" value="KAJ4711051.1"/>
    <property type="molecule type" value="Genomic_DNA"/>
</dbReference>
<proteinExistence type="predicted"/>
<accession>A0ACC1XHR3</accession>
<reference evidence="1 2" key="1">
    <citation type="journal article" date="2023" name="Science">
        <title>Complex scaffold remodeling in plant triterpene biosynthesis.</title>
        <authorList>
            <person name="De La Pena R."/>
            <person name="Hodgson H."/>
            <person name="Liu J.C."/>
            <person name="Stephenson M.J."/>
            <person name="Martin A.C."/>
            <person name="Owen C."/>
            <person name="Harkess A."/>
            <person name="Leebens-Mack J."/>
            <person name="Jimenez L.E."/>
            <person name="Osbourn A."/>
            <person name="Sattely E.S."/>
        </authorList>
    </citation>
    <scope>NUCLEOTIDE SEQUENCE [LARGE SCALE GENOMIC DNA]</scope>
    <source>
        <strain evidence="2">cv. JPN11</strain>
        <tissue evidence="1">Leaf</tissue>
    </source>
</reference>
<comment type="caution">
    <text evidence="1">The sequence shown here is derived from an EMBL/GenBank/DDBJ whole genome shotgun (WGS) entry which is preliminary data.</text>
</comment>
<evidence type="ECO:0000313" key="1">
    <source>
        <dbReference type="EMBL" id="KAJ4711051.1"/>
    </source>
</evidence>
<protein>
    <submittedName>
        <fullName evidence="1">Tryptophan aminotransferase-related protein</fullName>
    </submittedName>
</protein>
<name>A0ACC1XHR3_MELAZ</name>
<keyword evidence="1" id="KW-0032">Aminotransferase</keyword>
<evidence type="ECO:0000313" key="2">
    <source>
        <dbReference type="Proteomes" id="UP001164539"/>
    </source>
</evidence>
<keyword evidence="1" id="KW-0808">Transferase</keyword>
<organism evidence="1 2">
    <name type="scientific">Melia azedarach</name>
    <name type="common">Chinaberry tree</name>
    <dbReference type="NCBI Taxonomy" id="155640"/>
    <lineage>
        <taxon>Eukaryota</taxon>
        <taxon>Viridiplantae</taxon>
        <taxon>Streptophyta</taxon>
        <taxon>Embryophyta</taxon>
        <taxon>Tracheophyta</taxon>
        <taxon>Spermatophyta</taxon>
        <taxon>Magnoliopsida</taxon>
        <taxon>eudicotyledons</taxon>
        <taxon>Gunneridae</taxon>
        <taxon>Pentapetalae</taxon>
        <taxon>rosids</taxon>
        <taxon>malvids</taxon>
        <taxon>Sapindales</taxon>
        <taxon>Meliaceae</taxon>
        <taxon>Melia</taxon>
    </lineage>
</organism>
<dbReference type="Proteomes" id="UP001164539">
    <property type="component" value="Chromosome 9"/>
</dbReference>
<keyword evidence="2" id="KW-1185">Reference proteome</keyword>